<keyword evidence="3" id="KW-1185">Reference proteome</keyword>
<name>A0A835J353_9ROSI</name>
<dbReference type="EMBL" id="JADGMS010000019">
    <property type="protein sequence ID" value="KAF9660854.1"/>
    <property type="molecule type" value="Genomic_DNA"/>
</dbReference>
<evidence type="ECO:0000256" key="1">
    <source>
        <dbReference type="SAM" id="MobiDB-lite"/>
    </source>
</evidence>
<organism evidence="2 3">
    <name type="scientific">Salix dunnii</name>
    <dbReference type="NCBI Taxonomy" id="1413687"/>
    <lineage>
        <taxon>Eukaryota</taxon>
        <taxon>Viridiplantae</taxon>
        <taxon>Streptophyta</taxon>
        <taxon>Embryophyta</taxon>
        <taxon>Tracheophyta</taxon>
        <taxon>Spermatophyta</taxon>
        <taxon>Magnoliopsida</taxon>
        <taxon>eudicotyledons</taxon>
        <taxon>Gunneridae</taxon>
        <taxon>Pentapetalae</taxon>
        <taxon>rosids</taxon>
        <taxon>fabids</taxon>
        <taxon>Malpighiales</taxon>
        <taxon>Salicaceae</taxon>
        <taxon>Saliceae</taxon>
        <taxon>Salix</taxon>
    </lineage>
</organism>
<sequence>MRLKRLSKLYLFSVLEQIKKPRIVVEWEGEGRRNEDKTIIPVNNSREAANLRKPNSRRTIQRRGKGIAQHLSYSKRRHLRNHSQLLPAKDNDEKVLKGRMKEKQWMNTWNPR</sequence>
<proteinExistence type="predicted"/>
<feature type="compositionally biased region" description="Basic and acidic residues" evidence="1">
    <location>
        <begin position="89"/>
        <end position="104"/>
    </location>
</feature>
<evidence type="ECO:0000313" key="2">
    <source>
        <dbReference type="EMBL" id="KAF9660854.1"/>
    </source>
</evidence>
<dbReference type="AlphaFoldDB" id="A0A835J353"/>
<gene>
    <name evidence="2" type="ORF">SADUNF_Sadunf19G0007000</name>
</gene>
<reference evidence="2 3" key="1">
    <citation type="submission" date="2020-10" db="EMBL/GenBank/DDBJ databases">
        <title>Plant Genome Project.</title>
        <authorList>
            <person name="Zhang R.-G."/>
        </authorList>
    </citation>
    <scope>NUCLEOTIDE SEQUENCE [LARGE SCALE GENOMIC DNA]</scope>
    <source>
        <strain evidence="2">FAFU-HL-1</strain>
        <tissue evidence="2">Leaf</tissue>
    </source>
</reference>
<protein>
    <submittedName>
        <fullName evidence="2">Uncharacterized protein</fullName>
    </submittedName>
</protein>
<feature type="region of interest" description="Disordered" evidence="1">
    <location>
        <begin position="78"/>
        <end position="112"/>
    </location>
</feature>
<comment type="caution">
    <text evidence="2">The sequence shown here is derived from an EMBL/GenBank/DDBJ whole genome shotgun (WGS) entry which is preliminary data.</text>
</comment>
<evidence type="ECO:0000313" key="3">
    <source>
        <dbReference type="Proteomes" id="UP000657918"/>
    </source>
</evidence>
<dbReference type="Proteomes" id="UP000657918">
    <property type="component" value="Unassembled WGS sequence"/>
</dbReference>
<accession>A0A835J353</accession>